<dbReference type="GO" id="GO:0005509">
    <property type="term" value="F:calcium ion binding"/>
    <property type="evidence" value="ECO:0007669"/>
    <property type="project" value="InterPro"/>
</dbReference>
<dbReference type="InterPro" id="IPR000152">
    <property type="entry name" value="EGF-type_Asp/Asn_hydroxyl_site"/>
</dbReference>
<dbReference type="FunFam" id="2.10.25.10:FF:000754">
    <property type="entry name" value="Predicted protein"/>
    <property type="match status" value="1"/>
</dbReference>
<evidence type="ECO:0000313" key="10">
    <source>
        <dbReference type="Proteomes" id="UP001186944"/>
    </source>
</evidence>
<evidence type="ECO:0000256" key="2">
    <source>
        <dbReference type="ARBA" id="ARBA00022729"/>
    </source>
</evidence>
<dbReference type="CDD" id="cd00198">
    <property type="entry name" value="vWFA"/>
    <property type="match status" value="1"/>
</dbReference>
<dbReference type="InterPro" id="IPR018097">
    <property type="entry name" value="EGF_Ca-bd_CS"/>
</dbReference>
<dbReference type="PANTHER" id="PTHR12916:SF4">
    <property type="entry name" value="UNINFLATABLE, ISOFORM C"/>
    <property type="match status" value="1"/>
</dbReference>
<dbReference type="InterPro" id="IPR013032">
    <property type="entry name" value="EGF-like_CS"/>
</dbReference>
<dbReference type="Pfam" id="PF00008">
    <property type="entry name" value="EGF"/>
    <property type="match status" value="2"/>
</dbReference>
<dbReference type="Pfam" id="PF00092">
    <property type="entry name" value="VWA"/>
    <property type="match status" value="2"/>
</dbReference>
<accession>A0AA88XMT9</accession>
<feature type="domain" description="VWFA" evidence="8">
    <location>
        <begin position="133"/>
        <end position="306"/>
    </location>
</feature>
<dbReference type="InterPro" id="IPR001881">
    <property type="entry name" value="EGF-like_Ca-bd_dom"/>
</dbReference>
<feature type="domain" description="EGF-like" evidence="7">
    <location>
        <begin position="88"/>
        <end position="124"/>
    </location>
</feature>
<dbReference type="AlphaFoldDB" id="A0AA88XMT9"/>
<sequence length="505" mass="55696">MPGFNGVVCERDINECSSNPCQNGATCHDHINRYGCTCLAGFIGYNCDTDINECDSNPCLNGATCNNLINEYTCTCIPGYMDVNCQTEINECDSSPCQNGGTCHDHVNMYTCSCVPGFTGINCQTDCRPGPADLLFVLDASSSSRTDCERMKDFMSTTVKQLAVGPDDFQIAAIAYSFRPILKWTFSKYSDNDTLLQAITSINCSGGSTNTGKALELAIEVFSDPAYGGRSNSAFKQIILVTDGMSSDRTFTIQQSWNVVAKGIKLYVVGFGHYVDHRELHAMVHDSRYVFSSTDNQLLWTMLRETAHPDCNDCRENSSTDILLLLDSSSNERIKYSTKAAIQLIRYLDLDNTDIQMGIMSYSETTEKILDIAKHTENELSSSVTKVRLRISIEANISDAITSGKTELNNIGKTNSKKVLILFTDGKGNNTMESKSSIQNIVDEGIDVFIFGIGRNKGYEAIRNVVTDSFYSLLSADTTDHSPLQTVKSESRHTTCAENIFELRV</sequence>
<dbReference type="SMART" id="SM00327">
    <property type="entry name" value="VWA"/>
    <property type="match status" value="2"/>
</dbReference>
<dbReference type="SMART" id="SM00181">
    <property type="entry name" value="EGF"/>
    <property type="match status" value="3"/>
</dbReference>
<dbReference type="SUPFAM" id="SSF53300">
    <property type="entry name" value="vWA-like"/>
    <property type="match status" value="2"/>
</dbReference>
<evidence type="ECO:0000256" key="4">
    <source>
        <dbReference type="ARBA" id="ARBA00023157"/>
    </source>
</evidence>
<feature type="domain" description="VWFA" evidence="8">
    <location>
        <begin position="321"/>
        <end position="491"/>
    </location>
</feature>
<feature type="disulfide bond" evidence="6">
    <location>
        <begin position="76"/>
        <end position="85"/>
    </location>
</feature>
<comment type="caution">
    <text evidence="9">The sequence shown here is derived from an EMBL/GenBank/DDBJ whole genome shotgun (WGS) entry which is preliminary data.</text>
</comment>
<protein>
    <submittedName>
        <fullName evidence="9">Uncharacterized protein</fullName>
    </submittedName>
</protein>
<dbReference type="PROSITE" id="PS01187">
    <property type="entry name" value="EGF_CA"/>
    <property type="match status" value="3"/>
</dbReference>
<dbReference type="EMBL" id="VSWD01000013">
    <property type="protein sequence ID" value="KAK3084002.1"/>
    <property type="molecule type" value="Genomic_DNA"/>
</dbReference>
<dbReference type="Gene3D" id="2.10.25.10">
    <property type="entry name" value="Laminin"/>
    <property type="match status" value="3"/>
</dbReference>
<dbReference type="PROSITE" id="PS50234">
    <property type="entry name" value="VWFA"/>
    <property type="match status" value="2"/>
</dbReference>
<dbReference type="FunFam" id="2.10.25.10:FF:000784">
    <property type="entry name" value="Uncharacterized protein"/>
    <property type="match status" value="1"/>
</dbReference>
<dbReference type="Gene3D" id="3.40.50.410">
    <property type="entry name" value="von Willebrand factor, type A domain"/>
    <property type="match status" value="2"/>
</dbReference>
<reference evidence="9" key="1">
    <citation type="submission" date="2019-08" db="EMBL/GenBank/DDBJ databases">
        <title>The improved chromosome-level genome for the pearl oyster Pinctada fucata martensii using PacBio sequencing and Hi-C.</title>
        <authorList>
            <person name="Zheng Z."/>
        </authorList>
    </citation>
    <scope>NUCLEOTIDE SEQUENCE</scope>
    <source>
        <strain evidence="9">ZZ-2019</strain>
        <tissue evidence="9">Adductor muscle</tissue>
    </source>
</reference>
<dbReference type="PROSITE" id="PS50026">
    <property type="entry name" value="EGF_3"/>
    <property type="match status" value="3"/>
</dbReference>
<dbReference type="SMART" id="SM00179">
    <property type="entry name" value="EGF_CA"/>
    <property type="match status" value="3"/>
</dbReference>
<proteinExistence type="predicted"/>
<dbReference type="FunFam" id="2.10.25.10:FF:000004">
    <property type="entry name" value="Neurogenic locus notch 1"/>
    <property type="match status" value="1"/>
</dbReference>
<evidence type="ECO:0000256" key="3">
    <source>
        <dbReference type="ARBA" id="ARBA00022737"/>
    </source>
</evidence>
<name>A0AA88XMT9_PINIB</name>
<dbReference type="CDD" id="cd01450">
    <property type="entry name" value="vWFA_subfamily_ECM"/>
    <property type="match status" value="1"/>
</dbReference>
<keyword evidence="5" id="KW-0325">Glycoprotein</keyword>
<dbReference type="PROSITE" id="PS00010">
    <property type="entry name" value="ASX_HYDROXYL"/>
    <property type="match status" value="3"/>
</dbReference>
<dbReference type="SUPFAM" id="SSF57184">
    <property type="entry name" value="Growth factor receptor domain"/>
    <property type="match status" value="1"/>
</dbReference>
<evidence type="ECO:0000256" key="6">
    <source>
        <dbReference type="PROSITE-ProRule" id="PRU00076"/>
    </source>
</evidence>
<dbReference type="PROSITE" id="PS00022">
    <property type="entry name" value="EGF_1"/>
    <property type="match status" value="2"/>
</dbReference>
<dbReference type="InterPro" id="IPR000742">
    <property type="entry name" value="EGF"/>
</dbReference>
<evidence type="ECO:0000259" key="7">
    <source>
        <dbReference type="PROSITE" id="PS50026"/>
    </source>
</evidence>
<feature type="domain" description="EGF-like" evidence="7">
    <location>
        <begin position="12"/>
        <end position="48"/>
    </location>
</feature>
<dbReference type="CDD" id="cd00054">
    <property type="entry name" value="EGF_CA"/>
    <property type="match status" value="3"/>
</dbReference>
<keyword evidence="2" id="KW-0732">Signal</keyword>
<organism evidence="9 10">
    <name type="scientific">Pinctada imbricata</name>
    <name type="common">Atlantic pearl-oyster</name>
    <name type="synonym">Pinctada martensii</name>
    <dbReference type="NCBI Taxonomy" id="66713"/>
    <lineage>
        <taxon>Eukaryota</taxon>
        <taxon>Metazoa</taxon>
        <taxon>Spiralia</taxon>
        <taxon>Lophotrochozoa</taxon>
        <taxon>Mollusca</taxon>
        <taxon>Bivalvia</taxon>
        <taxon>Autobranchia</taxon>
        <taxon>Pteriomorphia</taxon>
        <taxon>Pterioida</taxon>
        <taxon>Pterioidea</taxon>
        <taxon>Pteriidae</taxon>
        <taxon>Pinctada</taxon>
    </lineage>
</organism>
<feature type="domain" description="EGF-like" evidence="7">
    <location>
        <begin position="50"/>
        <end position="86"/>
    </location>
</feature>
<keyword evidence="3" id="KW-0677">Repeat</keyword>
<keyword evidence="10" id="KW-1185">Reference proteome</keyword>
<feature type="disulfide bond" evidence="6">
    <location>
        <begin position="114"/>
        <end position="123"/>
    </location>
</feature>
<dbReference type="Proteomes" id="UP001186944">
    <property type="component" value="Unassembled WGS sequence"/>
</dbReference>
<keyword evidence="4 6" id="KW-1015">Disulfide bond</keyword>
<feature type="disulfide bond" evidence="6">
    <location>
        <begin position="38"/>
        <end position="47"/>
    </location>
</feature>
<dbReference type="InterPro" id="IPR036465">
    <property type="entry name" value="vWFA_dom_sf"/>
</dbReference>
<evidence type="ECO:0000259" key="8">
    <source>
        <dbReference type="PROSITE" id="PS50234"/>
    </source>
</evidence>
<evidence type="ECO:0000256" key="1">
    <source>
        <dbReference type="ARBA" id="ARBA00022536"/>
    </source>
</evidence>
<evidence type="ECO:0000256" key="5">
    <source>
        <dbReference type="ARBA" id="ARBA00023180"/>
    </source>
</evidence>
<comment type="caution">
    <text evidence="6">Lacks conserved residue(s) required for the propagation of feature annotation.</text>
</comment>
<dbReference type="Pfam" id="PF12661">
    <property type="entry name" value="hEGF"/>
    <property type="match status" value="1"/>
</dbReference>
<gene>
    <name evidence="9" type="ORF">FSP39_006530</name>
</gene>
<dbReference type="InterPro" id="IPR009030">
    <property type="entry name" value="Growth_fac_rcpt_cys_sf"/>
</dbReference>
<dbReference type="PROSITE" id="PS01186">
    <property type="entry name" value="EGF_2"/>
    <property type="match status" value="2"/>
</dbReference>
<evidence type="ECO:0000313" key="9">
    <source>
        <dbReference type="EMBL" id="KAK3084002.1"/>
    </source>
</evidence>
<dbReference type="PANTHER" id="PTHR12916">
    <property type="entry name" value="CYTOCHROME C OXIDASE POLYPEPTIDE VIC-2"/>
    <property type="match status" value="1"/>
</dbReference>
<dbReference type="PRINTS" id="PR00010">
    <property type="entry name" value="EGFBLOOD"/>
</dbReference>
<keyword evidence="1 6" id="KW-0245">EGF-like domain</keyword>
<dbReference type="InterPro" id="IPR002035">
    <property type="entry name" value="VWF_A"/>
</dbReference>